<evidence type="ECO:0000259" key="2">
    <source>
        <dbReference type="Pfam" id="PF13456"/>
    </source>
</evidence>
<dbReference type="Pfam" id="PF13456">
    <property type="entry name" value="RVT_3"/>
    <property type="match status" value="1"/>
</dbReference>
<organism evidence="3 4">
    <name type="scientific">Gossypium trilobum</name>
    <dbReference type="NCBI Taxonomy" id="34281"/>
    <lineage>
        <taxon>Eukaryota</taxon>
        <taxon>Viridiplantae</taxon>
        <taxon>Streptophyta</taxon>
        <taxon>Embryophyta</taxon>
        <taxon>Tracheophyta</taxon>
        <taxon>Spermatophyta</taxon>
        <taxon>Magnoliopsida</taxon>
        <taxon>eudicotyledons</taxon>
        <taxon>Gunneridae</taxon>
        <taxon>Pentapetalae</taxon>
        <taxon>rosids</taxon>
        <taxon>malvids</taxon>
        <taxon>Malvales</taxon>
        <taxon>Malvaceae</taxon>
        <taxon>Malvoideae</taxon>
        <taxon>Gossypium</taxon>
    </lineage>
</organism>
<reference evidence="3 4" key="1">
    <citation type="journal article" date="2019" name="Genome Biol. Evol.">
        <title>Insights into the evolution of the New World diploid cottons (Gossypium, subgenus Houzingenia) based on genome sequencing.</title>
        <authorList>
            <person name="Grover C.E."/>
            <person name="Arick M.A. 2nd"/>
            <person name="Thrash A."/>
            <person name="Conover J.L."/>
            <person name="Sanders W.S."/>
            <person name="Peterson D.G."/>
            <person name="Frelichowski J.E."/>
            <person name="Scheffler J.A."/>
            <person name="Scheffler B.E."/>
            <person name="Wendel J.F."/>
        </authorList>
    </citation>
    <scope>NUCLEOTIDE SEQUENCE [LARGE SCALE GENOMIC DNA]</scope>
    <source>
        <strain evidence="3">8</strain>
        <tissue evidence="3">Leaf</tissue>
    </source>
</reference>
<evidence type="ECO:0000256" key="1">
    <source>
        <dbReference type="SAM" id="Phobius"/>
    </source>
</evidence>
<dbReference type="Proteomes" id="UP000593568">
    <property type="component" value="Unassembled WGS sequence"/>
</dbReference>
<gene>
    <name evidence="3" type="ORF">Gotri_003871</name>
</gene>
<sequence>METAGKYYLTWRWMSGGVFFIAGTYKIFLPLMSKGTAMLEGLKLAWAHGFHLVEVESDNALLVDILQNG</sequence>
<dbReference type="GO" id="GO:0003676">
    <property type="term" value="F:nucleic acid binding"/>
    <property type="evidence" value="ECO:0007669"/>
    <property type="project" value="InterPro"/>
</dbReference>
<evidence type="ECO:0000313" key="4">
    <source>
        <dbReference type="Proteomes" id="UP000593568"/>
    </source>
</evidence>
<protein>
    <recommendedName>
        <fullName evidence="2">RNase H type-1 domain-containing protein</fullName>
    </recommendedName>
</protein>
<dbReference type="EMBL" id="JABEZW010000011">
    <property type="protein sequence ID" value="MBA0779642.1"/>
    <property type="molecule type" value="Genomic_DNA"/>
</dbReference>
<feature type="transmembrane region" description="Helical" evidence="1">
    <location>
        <begin position="12"/>
        <end position="29"/>
    </location>
</feature>
<evidence type="ECO:0000313" key="3">
    <source>
        <dbReference type="EMBL" id="MBA0779642.1"/>
    </source>
</evidence>
<accession>A0A7J9F2V8</accession>
<keyword evidence="4" id="KW-1185">Reference proteome</keyword>
<comment type="caution">
    <text evidence="3">The sequence shown here is derived from an EMBL/GenBank/DDBJ whole genome shotgun (WGS) entry which is preliminary data.</text>
</comment>
<name>A0A7J9F2V8_9ROSI</name>
<feature type="domain" description="RNase H type-1" evidence="2">
    <location>
        <begin position="31"/>
        <end position="68"/>
    </location>
</feature>
<keyword evidence="1" id="KW-0472">Membrane</keyword>
<proteinExistence type="predicted"/>
<keyword evidence="1" id="KW-0812">Transmembrane</keyword>
<dbReference type="InterPro" id="IPR002156">
    <property type="entry name" value="RNaseH_domain"/>
</dbReference>
<keyword evidence="1" id="KW-1133">Transmembrane helix</keyword>
<dbReference type="GO" id="GO:0004523">
    <property type="term" value="F:RNA-DNA hybrid ribonuclease activity"/>
    <property type="evidence" value="ECO:0007669"/>
    <property type="project" value="InterPro"/>
</dbReference>
<dbReference type="AlphaFoldDB" id="A0A7J9F2V8"/>